<keyword evidence="3" id="KW-1185">Reference proteome</keyword>
<reference evidence="3" key="1">
    <citation type="submission" date="2016-10" db="EMBL/GenBank/DDBJ databases">
        <authorList>
            <person name="Varghese N."/>
        </authorList>
    </citation>
    <scope>NUCLEOTIDE SEQUENCE [LARGE SCALE GENOMIC DNA]</scope>
    <source>
        <strain evidence="3">GAS106B</strain>
    </source>
</reference>
<gene>
    <name evidence="2" type="ORF">SAMN05443245_6925</name>
</gene>
<protein>
    <submittedName>
        <fullName evidence="2">Uncharacterized protein</fullName>
    </submittedName>
</protein>
<accession>A0A1H1JN23</accession>
<evidence type="ECO:0000313" key="3">
    <source>
        <dbReference type="Proteomes" id="UP000183487"/>
    </source>
</evidence>
<proteinExistence type="predicted"/>
<sequence>MPTRSASTPFRAIERVVVSLYDGGVLSPAVLERVIGALAVDNVDWQTVASLHSVDGRLLHEIVVSTMMPSAPQNSVVKSFAAIVAHLADASATQSNERPHTQTQKAQRTARKKPERAESDVGSDELLAQLSDSATSTGKRGKATPKRPGAASGFNPFASPLPSRRR</sequence>
<feature type="compositionally biased region" description="Polar residues" evidence="1">
    <location>
        <begin position="91"/>
        <end position="107"/>
    </location>
</feature>
<dbReference type="AlphaFoldDB" id="A0A1H1JN23"/>
<dbReference type="EMBL" id="FNKP01000003">
    <property type="protein sequence ID" value="SDR51421.1"/>
    <property type="molecule type" value="Genomic_DNA"/>
</dbReference>
<feature type="region of interest" description="Disordered" evidence="1">
    <location>
        <begin position="89"/>
        <end position="166"/>
    </location>
</feature>
<evidence type="ECO:0000256" key="1">
    <source>
        <dbReference type="SAM" id="MobiDB-lite"/>
    </source>
</evidence>
<organism evidence="2 3">
    <name type="scientific">Paraburkholderia fungorum</name>
    <dbReference type="NCBI Taxonomy" id="134537"/>
    <lineage>
        <taxon>Bacteria</taxon>
        <taxon>Pseudomonadati</taxon>
        <taxon>Pseudomonadota</taxon>
        <taxon>Betaproteobacteria</taxon>
        <taxon>Burkholderiales</taxon>
        <taxon>Burkholderiaceae</taxon>
        <taxon>Paraburkholderia</taxon>
    </lineage>
</organism>
<dbReference type="Proteomes" id="UP000183487">
    <property type="component" value="Unassembled WGS sequence"/>
</dbReference>
<evidence type="ECO:0000313" key="2">
    <source>
        <dbReference type="EMBL" id="SDR51421.1"/>
    </source>
</evidence>
<name>A0A1H1JN23_9BURK</name>